<protein>
    <recommendedName>
        <fullName evidence="6">Cleavage stimulation factor 50 kDa subunit</fullName>
    </recommendedName>
</protein>
<evidence type="ECO:0000256" key="2">
    <source>
        <dbReference type="ARBA" id="ARBA00022574"/>
    </source>
</evidence>
<evidence type="ECO:0000256" key="5">
    <source>
        <dbReference type="ARBA" id="ARBA00023242"/>
    </source>
</evidence>
<comment type="subcellular location">
    <subcellularLocation>
        <location evidence="1">Nucleus</location>
    </subcellularLocation>
</comment>
<dbReference type="InterPro" id="IPR044633">
    <property type="entry name" value="CstF1-like"/>
</dbReference>
<reference evidence="9 10" key="1">
    <citation type="journal article" date="2018" name="PLoS ONE">
        <title>The draft genome of Kipferlia bialata reveals reductive genome evolution in fornicate parasites.</title>
        <authorList>
            <person name="Tanifuji G."/>
            <person name="Takabayashi S."/>
            <person name="Kume K."/>
            <person name="Takagi M."/>
            <person name="Nakayama T."/>
            <person name="Kamikawa R."/>
            <person name="Inagaki Y."/>
            <person name="Hashimoto T."/>
        </authorList>
    </citation>
    <scope>NUCLEOTIDE SEQUENCE [LARGE SCALE GENOMIC DNA]</scope>
    <source>
        <strain evidence="9">NY0173</strain>
    </source>
</reference>
<dbReference type="Pfam" id="PF00400">
    <property type="entry name" value="WD40"/>
    <property type="match status" value="2"/>
</dbReference>
<dbReference type="InterPro" id="IPR019775">
    <property type="entry name" value="WD40_repeat_CS"/>
</dbReference>
<dbReference type="InterPro" id="IPR015943">
    <property type="entry name" value="WD40/YVTN_repeat-like_dom_sf"/>
</dbReference>
<dbReference type="Proteomes" id="UP000265618">
    <property type="component" value="Unassembled WGS sequence"/>
</dbReference>
<keyword evidence="10" id="KW-1185">Reference proteome</keyword>
<keyword evidence="2 7" id="KW-0853">WD repeat</keyword>
<dbReference type="Gene3D" id="2.130.10.10">
    <property type="entry name" value="YVTN repeat-like/Quinoprotein amine dehydrogenase"/>
    <property type="match status" value="1"/>
</dbReference>
<feature type="repeat" description="WD" evidence="7">
    <location>
        <begin position="50"/>
        <end position="91"/>
    </location>
</feature>
<evidence type="ECO:0000256" key="6">
    <source>
        <dbReference type="ARBA" id="ARBA00029851"/>
    </source>
</evidence>
<dbReference type="GO" id="GO:0031124">
    <property type="term" value="P:mRNA 3'-end processing"/>
    <property type="evidence" value="ECO:0007669"/>
    <property type="project" value="InterPro"/>
</dbReference>
<evidence type="ECO:0000256" key="4">
    <source>
        <dbReference type="ARBA" id="ARBA00022737"/>
    </source>
</evidence>
<evidence type="ECO:0000256" key="1">
    <source>
        <dbReference type="ARBA" id="ARBA00004123"/>
    </source>
</evidence>
<comment type="caution">
    <text evidence="9">The sequence shown here is derived from an EMBL/GenBank/DDBJ whole genome shotgun (WGS) entry which is preliminary data.</text>
</comment>
<dbReference type="PROSITE" id="PS00678">
    <property type="entry name" value="WD_REPEATS_1"/>
    <property type="match status" value="1"/>
</dbReference>
<evidence type="ECO:0000313" key="9">
    <source>
        <dbReference type="EMBL" id="GIQ81818.1"/>
    </source>
</evidence>
<gene>
    <name evidence="9" type="ORF">KIPB_002840</name>
</gene>
<keyword evidence="5" id="KW-0539">Nucleus</keyword>
<dbReference type="AlphaFoldDB" id="A0A9K3CSY3"/>
<dbReference type="PROSITE" id="PS50082">
    <property type="entry name" value="WD_REPEATS_2"/>
    <property type="match status" value="2"/>
</dbReference>
<accession>A0A9K3CSY3</accession>
<dbReference type="PANTHER" id="PTHR44133">
    <property type="entry name" value="CLEAVAGE STIMULATION FACTOR SUBUNIT 1"/>
    <property type="match status" value="1"/>
</dbReference>
<feature type="repeat" description="WD" evidence="7">
    <location>
        <begin position="214"/>
        <end position="237"/>
    </location>
</feature>
<dbReference type="PANTHER" id="PTHR44133:SF2">
    <property type="entry name" value="CLEAVAGE STIMULATION FACTOR SUBUNIT 1"/>
    <property type="match status" value="1"/>
</dbReference>
<dbReference type="OrthoDB" id="674604at2759"/>
<dbReference type="GO" id="GO:0005848">
    <property type="term" value="C:mRNA cleavage stimulating factor complex"/>
    <property type="evidence" value="ECO:0007669"/>
    <property type="project" value="InterPro"/>
</dbReference>
<evidence type="ECO:0000256" key="3">
    <source>
        <dbReference type="ARBA" id="ARBA00022664"/>
    </source>
</evidence>
<dbReference type="InterPro" id="IPR036322">
    <property type="entry name" value="WD40_repeat_dom_sf"/>
</dbReference>
<evidence type="ECO:0000313" key="10">
    <source>
        <dbReference type="Proteomes" id="UP000265618"/>
    </source>
</evidence>
<dbReference type="InterPro" id="IPR001680">
    <property type="entry name" value="WD40_rpt"/>
</dbReference>
<sequence>MQYTKDPDGAYPQPAPGSLPPFSFRPPSNPIDWRAVSGLDVSDVIEGNRVEALDQPVSGLSFSSDATTLATASFDGHIRIWDSRTSEPRHVLRMDDKDHKPVPQVAVKYSANGKYMLTAGLDSEMTLMSVAKKVRVVRFSGGHQSGGLAHHVSWFYGGGKSPYVLTGSEDGRPGIYSVQGGHTQNGIRNGVMSCRVDHCEGSGTVVPALAVHSHPKQRVIATGGNDMVVKLWRVNQA</sequence>
<dbReference type="GO" id="GO:0003723">
    <property type="term" value="F:RNA binding"/>
    <property type="evidence" value="ECO:0007669"/>
    <property type="project" value="TreeGrafter"/>
</dbReference>
<evidence type="ECO:0000256" key="8">
    <source>
        <dbReference type="SAM" id="MobiDB-lite"/>
    </source>
</evidence>
<feature type="region of interest" description="Disordered" evidence="8">
    <location>
        <begin position="1"/>
        <end position="26"/>
    </location>
</feature>
<organism evidence="9 10">
    <name type="scientific">Kipferlia bialata</name>
    <dbReference type="NCBI Taxonomy" id="797122"/>
    <lineage>
        <taxon>Eukaryota</taxon>
        <taxon>Metamonada</taxon>
        <taxon>Carpediemonas-like organisms</taxon>
        <taxon>Kipferlia</taxon>
    </lineage>
</organism>
<evidence type="ECO:0000256" key="7">
    <source>
        <dbReference type="PROSITE-ProRule" id="PRU00221"/>
    </source>
</evidence>
<dbReference type="SMART" id="SM00320">
    <property type="entry name" value="WD40"/>
    <property type="match status" value="3"/>
</dbReference>
<name>A0A9K3CSY3_9EUKA</name>
<feature type="compositionally biased region" description="Pro residues" evidence="8">
    <location>
        <begin position="13"/>
        <end position="26"/>
    </location>
</feature>
<keyword evidence="4" id="KW-0677">Repeat</keyword>
<dbReference type="SUPFAM" id="SSF50978">
    <property type="entry name" value="WD40 repeat-like"/>
    <property type="match status" value="1"/>
</dbReference>
<dbReference type="EMBL" id="BDIP01000502">
    <property type="protein sequence ID" value="GIQ81818.1"/>
    <property type="molecule type" value="Genomic_DNA"/>
</dbReference>
<dbReference type="PROSITE" id="PS50294">
    <property type="entry name" value="WD_REPEATS_REGION"/>
    <property type="match status" value="2"/>
</dbReference>
<keyword evidence="3" id="KW-0507">mRNA processing</keyword>
<proteinExistence type="predicted"/>